<dbReference type="Proteomes" id="UP001319104">
    <property type="component" value="Unassembled WGS sequence"/>
</dbReference>
<evidence type="ECO:0000256" key="1">
    <source>
        <dbReference type="SAM" id="SignalP"/>
    </source>
</evidence>
<dbReference type="EMBL" id="JAHCMY010000022">
    <property type="protein sequence ID" value="MBS9525878.1"/>
    <property type="molecule type" value="Genomic_DNA"/>
</dbReference>
<comment type="caution">
    <text evidence="3">The sequence shown here is derived from an EMBL/GenBank/DDBJ whole genome shotgun (WGS) entry which is preliminary data.</text>
</comment>
<feature type="signal peptide" evidence="1">
    <location>
        <begin position="1"/>
        <end position="21"/>
    </location>
</feature>
<evidence type="ECO:0000313" key="3">
    <source>
        <dbReference type="EMBL" id="MBS9525878.1"/>
    </source>
</evidence>
<protein>
    <submittedName>
        <fullName evidence="3">Outer membrane beta-barrel protein</fullName>
    </submittedName>
</protein>
<dbReference type="SUPFAM" id="SSF56925">
    <property type="entry name" value="OMPA-like"/>
    <property type="match status" value="1"/>
</dbReference>
<keyword evidence="1" id="KW-0732">Signal</keyword>
<dbReference type="RefSeq" id="WP_213946738.1">
    <property type="nucleotide sequence ID" value="NZ_JAHCMY010000022.1"/>
</dbReference>
<sequence>MFKKLLLSICLVVLLATSGKAQFNRDHFFISAGPSMIYGDNAGIYSDFRFRILPAIGIGYNYELSRHWDLRASIGNQWISSGNYYSAESRRARLWSETDEAIRFNGTAIYADIMPTFQLNPNIRGRVGNVVNYYMGAGIGLMHSSRQDKLLIENPFTETTGLAEQSGSTTSLYVPLRFGVSTNLEQEWDIAFEGSSFIAFSSDIDGNTSQWKQVKPDVLLQFQIIVKRYIGRY</sequence>
<accession>A0AAP2G6N2</accession>
<reference evidence="3 4" key="1">
    <citation type="submission" date="2021-05" db="EMBL/GenBank/DDBJ databases">
        <authorList>
            <person name="Zhang Z.D."/>
            <person name="Osman G."/>
        </authorList>
    </citation>
    <scope>NUCLEOTIDE SEQUENCE [LARGE SCALE GENOMIC DNA]</scope>
    <source>
        <strain evidence="3 4">KCTC 32217</strain>
    </source>
</reference>
<gene>
    <name evidence="3" type="ORF">KI659_17795</name>
</gene>
<evidence type="ECO:0000259" key="2">
    <source>
        <dbReference type="Pfam" id="PF19573"/>
    </source>
</evidence>
<name>A0AAP2G6N2_9BACT</name>
<keyword evidence="4" id="KW-1185">Reference proteome</keyword>
<dbReference type="InterPro" id="IPR045743">
    <property type="entry name" value="DUF6089"/>
</dbReference>
<dbReference type="AlphaFoldDB" id="A0AAP2G6N2"/>
<dbReference type="Pfam" id="PF19573">
    <property type="entry name" value="DUF6089"/>
    <property type="match status" value="1"/>
</dbReference>
<feature type="domain" description="DUF6089" evidence="2">
    <location>
        <begin position="6"/>
        <end position="213"/>
    </location>
</feature>
<feature type="chain" id="PRO_5042874944" evidence="1">
    <location>
        <begin position="22"/>
        <end position="233"/>
    </location>
</feature>
<dbReference type="InterPro" id="IPR011250">
    <property type="entry name" value="OMP/PagP_B-barrel"/>
</dbReference>
<proteinExistence type="predicted"/>
<organism evidence="3 4">
    <name type="scientific">Litoribacter ruber</name>
    <dbReference type="NCBI Taxonomy" id="702568"/>
    <lineage>
        <taxon>Bacteria</taxon>
        <taxon>Pseudomonadati</taxon>
        <taxon>Bacteroidota</taxon>
        <taxon>Cytophagia</taxon>
        <taxon>Cytophagales</taxon>
        <taxon>Cyclobacteriaceae</taxon>
        <taxon>Litoribacter</taxon>
    </lineage>
</organism>
<evidence type="ECO:0000313" key="4">
    <source>
        <dbReference type="Proteomes" id="UP001319104"/>
    </source>
</evidence>